<protein>
    <recommendedName>
        <fullName evidence="2">Large ribosomal subunit protein bL21m</fullName>
    </recommendedName>
</protein>
<dbReference type="GeneID" id="19237222"/>
<dbReference type="InterPro" id="IPR028909">
    <property type="entry name" value="bL21-like"/>
</dbReference>
<dbReference type="InterPro" id="IPR036164">
    <property type="entry name" value="bL21-like_sf"/>
</dbReference>
<dbReference type="RefSeq" id="XP_007802126.1">
    <property type="nucleotide sequence ID" value="XM_007803935.1"/>
</dbReference>
<name>U1GK94_ENDPU</name>
<dbReference type="OrthoDB" id="5994at2759"/>
<evidence type="ECO:0000256" key="2">
    <source>
        <dbReference type="ARBA" id="ARBA00044129"/>
    </source>
</evidence>
<sequence length="241" mass="27320">MRTHSILRAALDIRWTPSSQFPPTFLLPWRAQLHQSAHSTQFQPEIPPQPSQQPLQSSLPSPIPSTRPAPASPSKSPPSSTGKPLVLSKSLQQLLPHLTAQKPHYITAHIHRFPYLLTQGDTLRLPFHMHGVSPGDVLRLNRASLLGSRDYTLKAGTTSTENYDGKRTGEPNYLDERLFECRARVMAVDSGPMVEKIKTKRRQRKEKHVRSKHRYTVLRVMEVKVKGLEELERGAEQLILQ</sequence>
<dbReference type="Proteomes" id="UP000019373">
    <property type="component" value="Unassembled WGS sequence"/>
</dbReference>
<dbReference type="PANTHER" id="PTHR21349">
    <property type="entry name" value="50S RIBOSOMAL PROTEIN L21"/>
    <property type="match status" value="1"/>
</dbReference>
<dbReference type="AlphaFoldDB" id="U1GK94"/>
<evidence type="ECO:0000256" key="3">
    <source>
        <dbReference type="SAM" id="MobiDB-lite"/>
    </source>
</evidence>
<dbReference type="PANTHER" id="PTHR21349:SF0">
    <property type="entry name" value="LARGE RIBOSOMAL SUBUNIT PROTEIN BL21M"/>
    <property type="match status" value="1"/>
</dbReference>
<accession>U1GK94</accession>
<comment type="similarity">
    <text evidence="1">Belongs to the bacterial ribosomal protein bL21 family.</text>
</comment>
<gene>
    <name evidence="4" type="ORF">EPUS_02168</name>
</gene>
<dbReference type="HOGENOM" id="CLU_061463_0_1_1"/>
<dbReference type="EMBL" id="KE721111">
    <property type="protein sequence ID" value="ERF72281.1"/>
    <property type="molecule type" value="Genomic_DNA"/>
</dbReference>
<proteinExistence type="inferred from homology"/>
<dbReference type="eggNOG" id="KOG0453">
    <property type="taxonomic scope" value="Eukaryota"/>
</dbReference>
<dbReference type="OMA" id="KGAPYID"/>
<reference evidence="5" key="1">
    <citation type="journal article" date="2014" name="BMC Genomics">
        <title>Genome characteristics reveal the impact of lichenization on lichen-forming fungus Endocarpon pusillum Hedwig (Verrucariales, Ascomycota).</title>
        <authorList>
            <person name="Wang Y.-Y."/>
            <person name="Liu B."/>
            <person name="Zhang X.-Y."/>
            <person name="Zhou Q.-M."/>
            <person name="Zhang T."/>
            <person name="Li H."/>
            <person name="Yu Y.-F."/>
            <person name="Zhang X.-L."/>
            <person name="Hao X.-Y."/>
            <person name="Wang M."/>
            <person name="Wang L."/>
            <person name="Wei J.-C."/>
        </authorList>
    </citation>
    <scope>NUCLEOTIDE SEQUENCE [LARGE SCALE GENOMIC DNA]</scope>
    <source>
        <strain evidence="5">Z07020 / HMAS-L-300199</strain>
    </source>
</reference>
<organism evidence="4 5">
    <name type="scientific">Endocarpon pusillum (strain Z07020 / HMAS-L-300199)</name>
    <name type="common">Lichen-forming fungus</name>
    <dbReference type="NCBI Taxonomy" id="1263415"/>
    <lineage>
        <taxon>Eukaryota</taxon>
        <taxon>Fungi</taxon>
        <taxon>Dikarya</taxon>
        <taxon>Ascomycota</taxon>
        <taxon>Pezizomycotina</taxon>
        <taxon>Eurotiomycetes</taxon>
        <taxon>Chaetothyriomycetidae</taxon>
        <taxon>Verrucariales</taxon>
        <taxon>Verrucariaceae</taxon>
        <taxon>Endocarpon</taxon>
    </lineage>
</organism>
<evidence type="ECO:0000313" key="5">
    <source>
        <dbReference type="Proteomes" id="UP000019373"/>
    </source>
</evidence>
<feature type="compositionally biased region" description="Pro residues" evidence="3">
    <location>
        <begin position="61"/>
        <end position="71"/>
    </location>
</feature>
<keyword evidence="5" id="KW-1185">Reference proteome</keyword>
<dbReference type="GO" id="GO:0005762">
    <property type="term" value="C:mitochondrial large ribosomal subunit"/>
    <property type="evidence" value="ECO:0007669"/>
    <property type="project" value="TreeGrafter"/>
</dbReference>
<dbReference type="GO" id="GO:0003735">
    <property type="term" value="F:structural constituent of ribosome"/>
    <property type="evidence" value="ECO:0007669"/>
    <property type="project" value="TreeGrafter"/>
</dbReference>
<feature type="region of interest" description="Disordered" evidence="3">
    <location>
        <begin position="37"/>
        <end position="84"/>
    </location>
</feature>
<evidence type="ECO:0000256" key="1">
    <source>
        <dbReference type="ARBA" id="ARBA00008563"/>
    </source>
</evidence>
<evidence type="ECO:0000313" key="4">
    <source>
        <dbReference type="EMBL" id="ERF72281.1"/>
    </source>
</evidence>
<dbReference type="SUPFAM" id="SSF141091">
    <property type="entry name" value="L21p-like"/>
    <property type="match status" value="1"/>
</dbReference>
<feature type="compositionally biased region" description="Low complexity" evidence="3">
    <location>
        <begin position="72"/>
        <end position="84"/>
    </location>
</feature>